<gene>
    <name evidence="1" type="ORF">J3U88_12950</name>
</gene>
<organism evidence="1 2">
    <name type="scientific">Acanthopleuribacter pedis</name>
    <dbReference type="NCBI Taxonomy" id="442870"/>
    <lineage>
        <taxon>Bacteria</taxon>
        <taxon>Pseudomonadati</taxon>
        <taxon>Acidobacteriota</taxon>
        <taxon>Holophagae</taxon>
        <taxon>Acanthopleuribacterales</taxon>
        <taxon>Acanthopleuribacteraceae</taxon>
        <taxon>Acanthopleuribacter</taxon>
    </lineage>
</organism>
<protein>
    <submittedName>
        <fullName evidence="1">Uncharacterized protein</fullName>
    </submittedName>
</protein>
<evidence type="ECO:0000313" key="1">
    <source>
        <dbReference type="EMBL" id="MBO1319374.1"/>
    </source>
</evidence>
<dbReference type="Pfam" id="PF20131">
    <property type="entry name" value="MC3"/>
    <property type="match status" value="1"/>
</dbReference>
<accession>A0A8J7Q8H6</accession>
<reference evidence="1" key="1">
    <citation type="submission" date="2021-03" db="EMBL/GenBank/DDBJ databases">
        <authorList>
            <person name="Wang G."/>
        </authorList>
    </citation>
    <scope>NUCLEOTIDE SEQUENCE</scope>
    <source>
        <strain evidence="1">KCTC 12899</strain>
    </source>
</reference>
<proteinExistence type="predicted"/>
<evidence type="ECO:0000313" key="2">
    <source>
        <dbReference type="Proteomes" id="UP000664417"/>
    </source>
</evidence>
<dbReference type="RefSeq" id="WP_207859195.1">
    <property type="nucleotide sequence ID" value="NZ_JAFREP010000011.1"/>
</dbReference>
<dbReference type="Proteomes" id="UP000664417">
    <property type="component" value="Unassembled WGS sequence"/>
</dbReference>
<name>A0A8J7Q8H6_9BACT</name>
<comment type="caution">
    <text evidence="1">The sequence shown here is derived from an EMBL/GenBank/DDBJ whole genome shotgun (WGS) entry which is preliminary data.</text>
</comment>
<dbReference type="AlphaFoldDB" id="A0A8J7Q8H6"/>
<keyword evidence="2" id="KW-1185">Reference proteome</keyword>
<sequence>MKAALDIKAMANPAFGSLIVREIVKGHMEQDGKPLSIAVTFVSVPLVFSPKYLGDVFSNSNKSTGFVNWIGRHPEIIPGFPVRVKALKTYVISSLNFGLRHQIFSLNNASLASFKKGLKKEPRWPASDDRGELLRSANKLGFWINNVSSLSTIYASLGVKP</sequence>
<dbReference type="EMBL" id="JAFREP010000011">
    <property type="protein sequence ID" value="MBO1319374.1"/>
    <property type="molecule type" value="Genomic_DNA"/>
</dbReference>
<dbReference type="InterPro" id="IPR045390">
    <property type="entry name" value="ABC-3C_MC3"/>
</dbReference>